<evidence type="ECO:0000256" key="9">
    <source>
        <dbReference type="ARBA" id="ARBA00022842"/>
    </source>
</evidence>
<evidence type="ECO:0000256" key="11">
    <source>
        <dbReference type="ARBA" id="ARBA00023209"/>
    </source>
</evidence>
<dbReference type="EMBL" id="QURH01000014">
    <property type="protein sequence ID" value="RFU43462.1"/>
    <property type="molecule type" value="Genomic_DNA"/>
</dbReference>
<keyword evidence="6" id="KW-0547">Nucleotide-binding</keyword>
<dbReference type="NCBIfam" id="TIGR00147">
    <property type="entry name" value="YegS/Rv2252/BmrU family lipid kinase"/>
    <property type="match status" value="1"/>
</dbReference>
<keyword evidence="4" id="KW-0808">Transferase</keyword>
<dbReference type="InterPro" id="IPR016064">
    <property type="entry name" value="NAD/diacylglycerol_kinase_sf"/>
</dbReference>
<dbReference type="SUPFAM" id="SSF111331">
    <property type="entry name" value="NAD kinase/diacylglycerol kinase-like"/>
    <property type="match status" value="1"/>
</dbReference>
<keyword evidence="11" id="KW-0594">Phospholipid biosynthesis</keyword>
<dbReference type="InterPro" id="IPR045540">
    <property type="entry name" value="YegS/DAGK_C"/>
</dbReference>
<dbReference type="Gene3D" id="2.60.200.40">
    <property type="match status" value="1"/>
</dbReference>
<evidence type="ECO:0000313" key="15">
    <source>
        <dbReference type="EMBL" id="RFU43462.1"/>
    </source>
</evidence>
<comment type="similarity">
    <text evidence="2">Belongs to the diacylglycerol/lipid kinase family.</text>
</comment>
<evidence type="ECO:0000256" key="10">
    <source>
        <dbReference type="ARBA" id="ARBA00023098"/>
    </source>
</evidence>
<evidence type="ECO:0000256" key="13">
    <source>
        <dbReference type="SAM" id="MobiDB-lite"/>
    </source>
</evidence>
<feature type="domain" description="DAGKc" evidence="14">
    <location>
        <begin position="14"/>
        <end position="143"/>
    </location>
</feature>
<dbReference type="InterPro" id="IPR017438">
    <property type="entry name" value="ATP-NAD_kinase_N"/>
</dbReference>
<dbReference type="PANTHER" id="PTHR12358:SF106">
    <property type="entry name" value="LIPID KINASE YEGS"/>
    <property type="match status" value="1"/>
</dbReference>
<accession>A0A372JTV7</accession>
<dbReference type="SMART" id="SM00046">
    <property type="entry name" value="DAGKc"/>
    <property type="match status" value="1"/>
</dbReference>
<evidence type="ECO:0000259" key="14">
    <source>
        <dbReference type="PROSITE" id="PS50146"/>
    </source>
</evidence>
<evidence type="ECO:0000256" key="3">
    <source>
        <dbReference type="ARBA" id="ARBA00022516"/>
    </source>
</evidence>
<dbReference type="RefSeq" id="WP_117355643.1">
    <property type="nucleotide sequence ID" value="NZ_QURH01000014.1"/>
</dbReference>
<dbReference type="Gene3D" id="3.40.50.10330">
    <property type="entry name" value="Probable inorganic polyphosphate/atp-NAD kinase, domain 1"/>
    <property type="match status" value="1"/>
</dbReference>
<feature type="region of interest" description="Disordered" evidence="13">
    <location>
        <begin position="137"/>
        <end position="171"/>
    </location>
</feature>
<dbReference type="AlphaFoldDB" id="A0A372JTV7"/>
<dbReference type="GO" id="GO:0005524">
    <property type="term" value="F:ATP binding"/>
    <property type="evidence" value="ECO:0007669"/>
    <property type="project" value="UniProtKB-KW"/>
</dbReference>
<dbReference type="Pfam" id="PF19279">
    <property type="entry name" value="YegS_C"/>
    <property type="match status" value="1"/>
</dbReference>
<dbReference type="GO" id="GO:0008654">
    <property type="term" value="P:phospholipid biosynthetic process"/>
    <property type="evidence" value="ECO:0007669"/>
    <property type="project" value="UniProtKB-KW"/>
</dbReference>
<protein>
    <submittedName>
        <fullName evidence="15">YegS/Rv2252/BmrU family lipid kinase</fullName>
    </submittedName>
</protein>
<dbReference type="OrthoDB" id="142078at2"/>
<proteinExistence type="inferred from homology"/>
<keyword evidence="7 15" id="KW-0418">Kinase</keyword>
<dbReference type="InterPro" id="IPR001206">
    <property type="entry name" value="Diacylglycerol_kinase_cat_dom"/>
</dbReference>
<keyword evidence="8" id="KW-0067">ATP-binding</keyword>
<evidence type="ECO:0000256" key="12">
    <source>
        <dbReference type="ARBA" id="ARBA00023264"/>
    </source>
</evidence>
<evidence type="ECO:0000256" key="2">
    <source>
        <dbReference type="ARBA" id="ARBA00005983"/>
    </source>
</evidence>
<dbReference type="GO" id="GO:0016301">
    <property type="term" value="F:kinase activity"/>
    <property type="evidence" value="ECO:0007669"/>
    <property type="project" value="UniProtKB-KW"/>
</dbReference>
<evidence type="ECO:0000256" key="8">
    <source>
        <dbReference type="ARBA" id="ARBA00022840"/>
    </source>
</evidence>
<keyword evidence="5" id="KW-0479">Metal-binding</keyword>
<evidence type="ECO:0000313" key="16">
    <source>
        <dbReference type="Proteomes" id="UP000261811"/>
    </source>
</evidence>
<dbReference type="PANTHER" id="PTHR12358">
    <property type="entry name" value="SPHINGOSINE KINASE"/>
    <property type="match status" value="1"/>
</dbReference>
<gene>
    <name evidence="15" type="ORF">DZF91_01030</name>
</gene>
<evidence type="ECO:0000256" key="5">
    <source>
        <dbReference type="ARBA" id="ARBA00022723"/>
    </source>
</evidence>
<evidence type="ECO:0000256" key="6">
    <source>
        <dbReference type="ARBA" id="ARBA00022741"/>
    </source>
</evidence>
<comment type="cofactor">
    <cofactor evidence="1">
        <name>Mg(2+)</name>
        <dbReference type="ChEBI" id="CHEBI:18420"/>
    </cofactor>
</comment>
<sequence>MPRSKKELEAAIRSGSGRAVLIVNARSRRGRRLHERARTLLAGAGLEFAEIVPVTDPTGLGALFRRVLADDPDLVVVGGGDGTVAEAVKHLAHRDMALGVLPLGTTNNFARSLELPMDLAGAVEVLGSGKVADVDVGWFQGTGDDTDDEPEPGAGPGEPIDASAPDGLDGASRGHVFANMVSLGLSVEVARHVPHELKRVLGRPAYALTAARLLPRHDPFRATIEIDGETTEVETHQLNVANGAHHSGQRIARDASPDDRLLAVYRLGDERRLRLASATARHVLTGPWRSLSEGAFLTTQHVRIATDPPLPVDVDGEIRGRTPVTIRLLGNALRVIVPQSFHDT</sequence>
<keyword evidence="16" id="KW-1185">Reference proteome</keyword>
<keyword evidence="10" id="KW-0443">Lipid metabolism</keyword>
<keyword evidence="12" id="KW-1208">Phospholipid metabolism</keyword>
<dbReference type="InterPro" id="IPR050187">
    <property type="entry name" value="Lipid_Phosphate_FormReg"/>
</dbReference>
<dbReference type="InterPro" id="IPR005218">
    <property type="entry name" value="Diacylglycerol/lipid_kinase"/>
</dbReference>
<evidence type="ECO:0000256" key="7">
    <source>
        <dbReference type="ARBA" id="ARBA00022777"/>
    </source>
</evidence>
<keyword evidence="3" id="KW-0444">Lipid biosynthesis</keyword>
<name>A0A372JTV7_9ACTN</name>
<evidence type="ECO:0000256" key="4">
    <source>
        <dbReference type="ARBA" id="ARBA00022679"/>
    </source>
</evidence>
<organism evidence="15 16">
    <name type="scientific">Actinomadura logoneensis</name>
    <dbReference type="NCBI Taxonomy" id="2293572"/>
    <lineage>
        <taxon>Bacteria</taxon>
        <taxon>Bacillati</taxon>
        <taxon>Actinomycetota</taxon>
        <taxon>Actinomycetes</taxon>
        <taxon>Streptosporangiales</taxon>
        <taxon>Thermomonosporaceae</taxon>
        <taxon>Actinomadura</taxon>
    </lineage>
</organism>
<keyword evidence="9" id="KW-0460">Magnesium</keyword>
<reference evidence="15 16" key="1">
    <citation type="submission" date="2018-08" db="EMBL/GenBank/DDBJ databases">
        <title>Actinomadura jelena sp. nov., a novel Actinomycete isolated from soil in Chad.</title>
        <authorList>
            <person name="Shi L."/>
        </authorList>
    </citation>
    <scope>NUCLEOTIDE SEQUENCE [LARGE SCALE GENOMIC DNA]</scope>
    <source>
        <strain evidence="15 16">NEAU-G17</strain>
    </source>
</reference>
<dbReference type="PROSITE" id="PS50146">
    <property type="entry name" value="DAGK"/>
    <property type="match status" value="1"/>
</dbReference>
<dbReference type="Pfam" id="PF00781">
    <property type="entry name" value="DAGK_cat"/>
    <property type="match status" value="1"/>
</dbReference>
<dbReference type="Proteomes" id="UP000261811">
    <property type="component" value="Unassembled WGS sequence"/>
</dbReference>
<dbReference type="GO" id="GO:0005886">
    <property type="term" value="C:plasma membrane"/>
    <property type="evidence" value="ECO:0007669"/>
    <property type="project" value="TreeGrafter"/>
</dbReference>
<comment type="caution">
    <text evidence="15">The sequence shown here is derived from an EMBL/GenBank/DDBJ whole genome shotgun (WGS) entry which is preliminary data.</text>
</comment>
<dbReference type="GO" id="GO:0046872">
    <property type="term" value="F:metal ion binding"/>
    <property type="evidence" value="ECO:0007669"/>
    <property type="project" value="UniProtKB-KW"/>
</dbReference>
<evidence type="ECO:0000256" key="1">
    <source>
        <dbReference type="ARBA" id="ARBA00001946"/>
    </source>
</evidence>